<evidence type="ECO:0000256" key="6">
    <source>
        <dbReference type="ARBA" id="ARBA00022592"/>
    </source>
</evidence>
<dbReference type="SMART" id="SM00448">
    <property type="entry name" value="REC"/>
    <property type="match status" value="1"/>
</dbReference>
<evidence type="ECO:0000256" key="8">
    <source>
        <dbReference type="ARBA" id="ARBA00023015"/>
    </source>
</evidence>
<keyword evidence="3" id="KW-0813">Transport</keyword>
<dbReference type="Gene3D" id="1.10.10.10">
    <property type="entry name" value="Winged helix-like DNA-binding domain superfamily/Winged helix DNA-binding domain"/>
    <property type="match status" value="1"/>
</dbReference>
<evidence type="ECO:0000256" key="7">
    <source>
        <dbReference type="ARBA" id="ARBA00023012"/>
    </source>
</evidence>
<keyword evidence="11" id="KW-0804">Transcription</keyword>
<dbReference type="NCBIfam" id="TIGR02154">
    <property type="entry name" value="PhoB"/>
    <property type="match status" value="1"/>
</dbReference>
<organism evidence="17 18">
    <name type="scientific">Rubrivivax benzoatilyticus</name>
    <dbReference type="NCBI Taxonomy" id="316997"/>
    <lineage>
        <taxon>Bacteria</taxon>
        <taxon>Pseudomonadati</taxon>
        <taxon>Pseudomonadota</taxon>
        <taxon>Betaproteobacteria</taxon>
        <taxon>Burkholderiales</taxon>
        <taxon>Sphaerotilaceae</taxon>
        <taxon>Rubrivivax</taxon>
    </lineage>
</organism>
<comment type="subcellular location">
    <subcellularLocation>
        <location evidence="1">Cytoplasm</location>
    </subcellularLocation>
</comment>
<dbReference type="SUPFAM" id="SSF52172">
    <property type="entry name" value="CheY-like"/>
    <property type="match status" value="1"/>
</dbReference>
<accession>A0ABX0HVL6</accession>
<keyword evidence="7" id="KW-0902">Two-component regulatory system</keyword>
<evidence type="ECO:0000256" key="3">
    <source>
        <dbReference type="ARBA" id="ARBA00022448"/>
    </source>
</evidence>
<evidence type="ECO:0000313" key="18">
    <source>
        <dbReference type="Proteomes" id="UP000802098"/>
    </source>
</evidence>
<dbReference type="InterPro" id="IPR011006">
    <property type="entry name" value="CheY-like_superfamily"/>
</dbReference>
<keyword evidence="18" id="KW-1185">Reference proteome</keyword>
<dbReference type="PROSITE" id="PS51755">
    <property type="entry name" value="OMPR_PHOB"/>
    <property type="match status" value="1"/>
</dbReference>
<keyword evidence="4" id="KW-0963">Cytoplasm</keyword>
<dbReference type="Proteomes" id="UP000802098">
    <property type="component" value="Unassembled WGS sequence"/>
</dbReference>
<evidence type="ECO:0000259" key="15">
    <source>
        <dbReference type="PROSITE" id="PS50110"/>
    </source>
</evidence>
<dbReference type="PROSITE" id="PS50110">
    <property type="entry name" value="RESPONSE_REGULATORY"/>
    <property type="match status" value="1"/>
</dbReference>
<evidence type="ECO:0000256" key="5">
    <source>
        <dbReference type="ARBA" id="ARBA00022553"/>
    </source>
</evidence>
<keyword evidence="10" id="KW-0010">Activator</keyword>
<name>A0ABX0HVL6_9BURK</name>
<dbReference type="EMBL" id="JAAOCD010000005">
    <property type="protein sequence ID" value="NHK99037.1"/>
    <property type="molecule type" value="Genomic_DNA"/>
</dbReference>
<gene>
    <name evidence="17" type="primary">phoB</name>
    <name evidence="17" type="ORF">G7087_11680</name>
</gene>
<comment type="caution">
    <text evidence="17">The sequence shown here is derived from an EMBL/GenBank/DDBJ whole genome shotgun (WGS) entry which is preliminary data.</text>
</comment>
<evidence type="ECO:0000256" key="2">
    <source>
        <dbReference type="ARBA" id="ARBA00013332"/>
    </source>
</evidence>
<feature type="DNA-binding region" description="OmpR/PhoB-type" evidence="14">
    <location>
        <begin position="128"/>
        <end position="230"/>
    </location>
</feature>
<dbReference type="CDD" id="cd00383">
    <property type="entry name" value="trans_reg_C"/>
    <property type="match status" value="1"/>
</dbReference>
<sequence>MSHVLVVEDESAIAELISINLRHAGYEVTVAATADQAQAAVDRVLPDLVLVDWMLPGQSGLQLARRWRAETRTREIPIIMLTARNEEADKIAGLDAGADDYLTKPFSPKELLARMRAVLRRKAPEALDSPVEVAGLRLDPATRRVTRRVDGELREVKMGPTEFRLLHFLMTHPERVHSRAQLLDRVWGDHVFIEERTVDVHVKRLREALAPAQCSALIETVRGAGYRMTQQLGSVAA</sequence>
<feature type="modified residue" description="4-aspartylphosphate" evidence="13">
    <location>
        <position position="52"/>
    </location>
</feature>
<evidence type="ECO:0000256" key="10">
    <source>
        <dbReference type="ARBA" id="ARBA00023159"/>
    </source>
</evidence>
<evidence type="ECO:0000256" key="4">
    <source>
        <dbReference type="ARBA" id="ARBA00022490"/>
    </source>
</evidence>
<feature type="domain" description="OmpR/PhoB-type" evidence="16">
    <location>
        <begin position="128"/>
        <end position="230"/>
    </location>
</feature>
<dbReference type="PANTHER" id="PTHR48111:SF40">
    <property type="entry name" value="PHOSPHATE REGULON TRANSCRIPTIONAL REGULATORY PROTEIN PHOB"/>
    <property type="match status" value="1"/>
</dbReference>
<dbReference type="PANTHER" id="PTHR48111">
    <property type="entry name" value="REGULATOR OF RPOS"/>
    <property type="match status" value="1"/>
</dbReference>
<evidence type="ECO:0000256" key="11">
    <source>
        <dbReference type="ARBA" id="ARBA00023163"/>
    </source>
</evidence>
<dbReference type="InterPro" id="IPR001867">
    <property type="entry name" value="OmpR/PhoB-type_DNA-bd"/>
</dbReference>
<keyword evidence="8" id="KW-0805">Transcription regulation</keyword>
<feature type="domain" description="Response regulatory" evidence="15">
    <location>
        <begin position="3"/>
        <end position="119"/>
    </location>
</feature>
<dbReference type="InterPro" id="IPR001789">
    <property type="entry name" value="Sig_transdc_resp-reg_receiver"/>
</dbReference>
<keyword evidence="5 13" id="KW-0597">Phosphoprotein</keyword>
<evidence type="ECO:0000256" key="12">
    <source>
        <dbReference type="ARBA" id="ARBA00024735"/>
    </source>
</evidence>
<evidence type="ECO:0000313" key="17">
    <source>
        <dbReference type="EMBL" id="NHK99037.1"/>
    </source>
</evidence>
<dbReference type="SMART" id="SM00862">
    <property type="entry name" value="Trans_reg_C"/>
    <property type="match status" value="1"/>
</dbReference>
<dbReference type="Pfam" id="PF00072">
    <property type="entry name" value="Response_reg"/>
    <property type="match status" value="1"/>
</dbReference>
<dbReference type="InterPro" id="IPR016032">
    <property type="entry name" value="Sig_transdc_resp-reg_C-effctor"/>
</dbReference>
<reference evidence="17 18" key="1">
    <citation type="submission" date="2020-03" db="EMBL/GenBank/DDBJ databases">
        <title>Rubrivivax benzoatilyticus JA2 (sequenced after 10 years sub-culturing).</title>
        <authorList>
            <person name="Gupta D."/>
            <person name="Chintalapati S."/>
            <person name="Chintalapati V.R."/>
        </authorList>
    </citation>
    <scope>NUCLEOTIDE SEQUENCE [LARGE SCALE GENOMIC DNA]</scope>
    <source>
        <strain evidence="17 18">JA2-Mal</strain>
    </source>
</reference>
<dbReference type="CDD" id="cd17618">
    <property type="entry name" value="REC_OmpR_PhoB"/>
    <property type="match status" value="1"/>
</dbReference>
<evidence type="ECO:0000259" key="16">
    <source>
        <dbReference type="PROSITE" id="PS51755"/>
    </source>
</evidence>
<evidence type="ECO:0000256" key="13">
    <source>
        <dbReference type="PROSITE-ProRule" id="PRU00169"/>
    </source>
</evidence>
<comment type="function">
    <text evidence="12">This protein is a positive regulator for the phosphate regulon. Transcription of this operon is positively regulated by PhoB and PhoR when phosphate is limited.</text>
</comment>
<keyword evidence="6" id="KW-0592">Phosphate transport</keyword>
<keyword evidence="9 14" id="KW-0238">DNA-binding</keyword>
<evidence type="ECO:0000256" key="1">
    <source>
        <dbReference type="ARBA" id="ARBA00004496"/>
    </source>
</evidence>
<evidence type="ECO:0000256" key="14">
    <source>
        <dbReference type="PROSITE-ProRule" id="PRU01091"/>
    </source>
</evidence>
<dbReference type="Gene3D" id="6.10.250.690">
    <property type="match status" value="1"/>
</dbReference>
<dbReference type="Gene3D" id="3.40.50.2300">
    <property type="match status" value="1"/>
</dbReference>
<dbReference type="InterPro" id="IPR036388">
    <property type="entry name" value="WH-like_DNA-bd_sf"/>
</dbReference>
<dbReference type="Pfam" id="PF00486">
    <property type="entry name" value="Trans_reg_C"/>
    <property type="match status" value="1"/>
</dbReference>
<dbReference type="RefSeq" id="WP_009857162.1">
    <property type="nucleotide sequence ID" value="NZ_JAAOCD010000005.1"/>
</dbReference>
<dbReference type="InterPro" id="IPR039420">
    <property type="entry name" value="WalR-like"/>
</dbReference>
<proteinExistence type="predicted"/>
<dbReference type="InterPro" id="IPR011879">
    <property type="entry name" value="Sig_transdc_resp-reg_PhoB"/>
</dbReference>
<protein>
    <recommendedName>
        <fullName evidence="2">Phosphate regulon transcriptional regulatory protein PhoB</fullName>
    </recommendedName>
</protein>
<dbReference type="SUPFAM" id="SSF46894">
    <property type="entry name" value="C-terminal effector domain of the bipartite response regulators"/>
    <property type="match status" value="1"/>
</dbReference>
<evidence type="ECO:0000256" key="9">
    <source>
        <dbReference type="ARBA" id="ARBA00023125"/>
    </source>
</evidence>